<gene>
    <name evidence="1" type="ORF">AVEN_263974_1</name>
</gene>
<dbReference type="Proteomes" id="UP000499080">
    <property type="component" value="Unassembled WGS sequence"/>
</dbReference>
<protein>
    <submittedName>
        <fullName evidence="1">Uncharacterized protein</fullName>
    </submittedName>
</protein>
<proteinExistence type="predicted"/>
<evidence type="ECO:0000313" key="2">
    <source>
        <dbReference type="Proteomes" id="UP000499080"/>
    </source>
</evidence>
<reference evidence="1 2" key="1">
    <citation type="journal article" date="2019" name="Sci. Rep.">
        <title>Orb-weaving spider Araneus ventricosus genome elucidates the spidroin gene catalogue.</title>
        <authorList>
            <person name="Kono N."/>
            <person name="Nakamura H."/>
            <person name="Ohtoshi R."/>
            <person name="Moran D.A.P."/>
            <person name="Shinohara A."/>
            <person name="Yoshida Y."/>
            <person name="Fujiwara M."/>
            <person name="Mori M."/>
            <person name="Tomita M."/>
            <person name="Arakawa K."/>
        </authorList>
    </citation>
    <scope>NUCLEOTIDE SEQUENCE [LARGE SCALE GENOMIC DNA]</scope>
</reference>
<organism evidence="1 2">
    <name type="scientific">Araneus ventricosus</name>
    <name type="common">Orbweaver spider</name>
    <name type="synonym">Epeira ventricosa</name>
    <dbReference type="NCBI Taxonomy" id="182803"/>
    <lineage>
        <taxon>Eukaryota</taxon>
        <taxon>Metazoa</taxon>
        <taxon>Ecdysozoa</taxon>
        <taxon>Arthropoda</taxon>
        <taxon>Chelicerata</taxon>
        <taxon>Arachnida</taxon>
        <taxon>Araneae</taxon>
        <taxon>Araneomorphae</taxon>
        <taxon>Entelegynae</taxon>
        <taxon>Araneoidea</taxon>
        <taxon>Araneidae</taxon>
        <taxon>Araneus</taxon>
    </lineage>
</organism>
<dbReference type="EMBL" id="BGPR01015367">
    <property type="protein sequence ID" value="GBN68952.1"/>
    <property type="molecule type" value="Genomic_DNA"/>
</dbReference>
<dbReference type="AlphaFoldDB" id="A0A4Y2R024"/>
<keyword evidence="2" id="KW-1185">Reference proteome</keyword>
<evidence type="ECO:0000313" key="1">
    <source>
        <dbReference type="EMBL" id="GBN68952.1"/>
    </source>
</evidence>
<comment type="caution">
    <text evidence="1">The sequence shown here is derived from an EMBL/GenBank/DDBJ whole genome shotgun (WGS) entry which is preliminary data.</text>
</comment>
<name>A0A4Y2R024_ARAVE</name>
<sequence length="102" mass="11379">MSRSFKYLYKFLSGNHVLYQPMIKENPLPIKLSQIRPQESPPTLSGESVSGHESLKIIRSRGLKARRTSCSNLMAANLNNDHSVSSAISITSVSVFFLSLIR</sequence>
<accession>A0A4Y2R024</accession>